<dbReference type="GeneID" id="85457802"/>
<comment type="caution">
    <text evidence="1">The sequence shown here is derived from an EMBL/GenBank/DDBJ whole genome shotgun (WGS) entry which is preliminary data.</text>
</comment>
<reference evidence="1" key="1">
    <citation type="submission" date="2021-06" db="EMBL/GenBank/DDBJ databases">
        <title>Comparative genomics, transcriptomics and evolutionary studies reveal genomic signatures of adaptation to plant cell wall in hemibiotrophic fungi.</title>
        <authorList>
            <consortium name="DOE Joint Genome Institute"/>
            <person name="Baroncelli R."/>
            <person name="Diaz J.F."/>
            <person name="Benocci T."/>
            <person name="Peng M."/>
            <person name="Battaglia E."/>
            <person name="Haridas S."/>
            <person name="Andreopoulos W."/>
            <person name="Labutti K."/>
            <person name="Pangilinan J."/>
            <person name="Floch G.L."/>
            <person name="Makela M.R."/>
            <person name="Henrissat B."/>
            <person name="Grigoriev I.V."/>
            <person name="Crouch J.A."/>
            <person name="De Vries R.P."/>
            <person name="Sukno S.A."/>
            <person name="Thon M.R."/>
        </authorList>
    </citation>
    <scope>NUCLEOTIDE SEQUENCE</scope>
    <source>
        <strain evidence="1">CBS 193.32</strain>
    </source>
</reference>
<sequence length="60" mass="6897">MLSEAGQFGSDSRSLDTIELVLTRICKADLCHCIPSRGTRVQLRSAKKRQLRKGHAWWRE</sequence>
<evidence type="ECO:0000313" key="1">
    <source>
        <dbReference type="EMBL" id="KAK1700844.1"/>
    </source>
</evidence>
<dbReference type="AlphaFoldDB" id="A0AAJ0EZ39"/>
<dbReference type="Proteomes" id="UP001224890">
    <property type="component" value="Unassembled WGS sequence"/>
</dbReference>
<evidence type="ECO:0000313" key="2">
    <source>
        <dbReference type="Proteomes" id="UP001224890"/>
    </source>
</evidence>
<dbReference type="EMBL" id="JAHMHR010000001">
    <property type="protein sequence ID" value="KAK1700844.1"/>
    <property type="molecule type" value="Genomic_DNA"/>
</dbReference>
<organism evidence="1 2">
    <name type="scientific">Colletotrichum godetiae</name>
    <dbReference type="NCBI Taxonomy" id="1209918"/>
    <lineage>
        <taxon>Eukaryota</taxon>
        <taxon>Fungi</taxon>
        <taxon>Dikarya</taxon>
        <taxon>Ascomycota</taxon>
        <taxon>Pezizomycotina</taxon>
        <taxon>Sordariomycetes</taxon>
        <taxon>Hypocreomycetidae</taxon>
        <taxon>Glomerellales</taxon>
        <taxon>Glomerellaceae</taxon>
        <taxon>Colletotrichum</taxon>
        <taxon>Colletotrichum acutatum species complex</taxon>
    </lineage>
</organism>
<name>A0AAJ0EZ39_9PEZI</name>
<keyword evidence="2" id="KW-1185">Reference proteome</keyword>
<protein>
    <submittedName>
        <fullName evidence="1">Uncharacterized protein</fullName>
    </submittedName>
</protein>
<accession>A0AAJ0EZ39</accession>
<dbReference type="RefSeq" id="XP_060436599.1">
    <property type="nucleotide sequence ID" value="XM_060573276.1"/>
</dbReference>
<proteinExistence type="predicted"/>
<gene>
    <name evidence="1" type="ORF">BDP55DRAFT_639710</name>
</gene>